<reference evidence="2 3" key="2">
    <citation type="submission" date="2018-11" db="EMBL/GenBank/DDBJ databases">
        <authorList>
            <consortium name="Pathogen Informatics"/>
        </authorList>
    </citation>
    <scope>NUCLEOTIDE SEQUENCE [LARGE SCALE GENOMIC DNA]</scope>
</reference>
<dbReference type="Gene3D" id="3.40.30.10">
    <property type="entry name" value="Glutaredoxin"/>
    <property type="match status" value="1"/>
</dbReference>
<dbReference type="InterPro" id="IPR052643">
    <property type="entry name" value="ERP44"/>
</dbReference>
<feature type="region of interest" description="Disordered" evidence="1">
    <location>
        <begin position="1"/>
        <end position="20"/>
    </location>
</feature>
<dbReference type="AlphaFoldDB" id="A0A183I9K1"/>
<dbReference type="GO" id="GO:0006457">
    <property type="term" value="P:protein folding"/>
    <property type="evidence" value="ECO:0007669"/>
    <property type="project" value="TreeGrafter"/>
</dbReference>
<dbReference type="Proteomes" id="UP000270296">
    <property type="component" value="Unassembled WGS sequence"/>
</dbReference>
<dbReference type="WBParaSite" id="SBAD_0000031201-mRNA-1">
    <property type="protein sequence ID" value="SBAD_0000031201-mRNA-1"/>
    <property type="gene ID" value="SBAD_0000031201"/>
</dbReference>
<keyword evidence="3" id="KW-1185">Reference proteome</keyword>
<evidence type="ECO:0000313" key="3">
    <source>
        <dbReference type="Proteomes" id="UP000270296"/>
    </source>
</evidence>
<dbReference type="SUPFAM" id="SSF52833">
    <property type="entry name" value="Thioredoxin-like"/>
    <property type="match status" value="1"/>
</dbReference>
<protein>
    <submittedName>
        <fullName evidence="4">Thioredoxin domain-containing protein</fullName>
    </submittedName>
</protein>
<feature type="compositionally biased region" description="Polar residues" evidence="1">
    <location>
        <begin position="7"/>
        <end position="20"/>
    </location>
</feature>
<dbReference type="PANTHER" id="PTHR46295:SF1">
    <property type="entry name" value="ENDOPLASMIC RETICULUM RESIDENT PROTEIN 44"/>
    <property type="match status" value="1"/>
</dbReference>
<dbReference type="GO" id="GO:0005793">
    <property type="term" value="C:endoplasmic reticulum-Golgi intermediate compartment"/>
    <property type="evidence" value="ECO:0007669"/>
    <property type="project" value="TreeGrafter"/>
</dbReference>
<organism evidence="4">
    <name type="scientific">Soboliphyme baturini</name>
    <dbReference type="NCBI Taxonomy" id="241478"/>
    <lineage>
        <taxon>Eukaryota</taxon>
        <taxon>Metazoa</taxon>
        <taxon>Ecdysozoa</taxon>
        <taxon>Nematoda</taxon>
        <taxon>Enoplea</taxon>
        <taxon>Dorylaimia</taxon>
        <taxon>Dioctophymatida</taxon>
        <taxon>Dioctophymatoidea</taxon>
        <taxon>Soboliphymatidae</taxon>
        <taxon>Soboliphyme</taxon>
    </lineage>
</organism>
<gene>
    <name evidence="2" type="ORF">SBAD_LOCUS295</name>
</gene>
<proteinExistence type="predicted"/>
<evidence type="ECO:0000313" key="4">
    <source>
        <dbReference type="WBParaSite" id="SBAD_0000031201-mRNA-1"/>
    </source>
</evidence>
<dbReference type="GO" id="GO:0003756">
    <property type="term" value="F:protein disulfide isomerase activity"/>
    <property type="evidence" value="ECO:0007669"/>
    <property type="project" value="TreeGrafter"/>
</dbReference>
<dbReference type="GO" id="GO:0005789">
    <property type="term" value="C:endoplasmic reticulum membrane"/>
    <property type="evidence" value="ECO:0007669"/>
    <property type="project" value="TreeGrafter"/>
</dbReference>
<dbReference type="EMBL" id="UZAM01000608">
    <property type="protein sequence ID" value="VDO81999.1"/>
    <property type="molecule type" value="Genomic_DNA"/>
</dbReference>
<dbReference type="PANTHER" id="PTHR46295">
    <property type="entry name" value="ENDOPLASMIC RETICULUM RESIDENT PROTEIN 44"/>
    <property type="match status" value="1"/>
</dbReference>
<accession>A0A183I9K1</accession>
<dbReference type="InterPro" id="IPR036249">
    <property type="entry name" value="Thioredoxin-like_sf"/>
</dbReference>
<evidence type="ECO:0000256" key="1">
    <source>
        <dbReference type="SAM" id="MobiDB-lite"/>
    </source>
</evidence>
<sequence length="192" mass="21872">MFRAPAFNQSVSFRPAQTTSEGESVYPGGLTYELYRHWATEHCVPVVRELTFENAEELTEEGRPFLILFVPPGDKNTIKVFTDQVMLQLSDRTSDLNCLVADGRKFSHPLHHLNKSENDLPLIVIDNFRHMFLFPNIKDLSKPGALRQFAADFYSGKLHRDFHHGPDSTTTEKIPVSVVPRHVDFGCNMKLS</sequence>
<dbReference type="OrthoDB" id="294696at2759"/>
<evidence type="ECO:0000313" key="2">
    <source>
        <dbReference type="EMBL" id="VDO81999.1"/>
    </source>
</evidence>
<reference evidence="4" key="1">
    <citation type="submission" date="2016-06" db="UniProtKB">
        <authorList>
            <consortium name="WormBaseParasite"/>
        </authorList>
    </citation>
    <scope>IDENTIFICATION</scope>
</reference>
<dbReference type="Pfam" id="PF13848">
    <property type="entry name" value="Thioredoxin_6"/>
    <property type="match status" value="1"/>
</dbReference>
<name>A0A183I9K1_9BILA</name>